<dbReference type="Proteomes" id="UP000317316">
    <property type="component" value="Unassembled WGS sequence"/>
</dbReference>
<name>A0A544T342_9BACI</name>
<dbReference type="RefSeq" id="WP_142539639.1">
    <property type="nucleotide sequence ID" value="NZ_BMIE01000001.1"/>
</dbReference>
<reference evidence="2 3" key="1">
    <citation type="submission" date="2019-05" db="EMBL/GenBank/DDBJ databases">
        <title>Psychrobacillus vulpis sp. nov., a new species isolated from feces of a red fox that inhabits in The Tablas de Daimiel Natural Park, Albacete, Spain.</title>
        <authorList>
            <person name="Rodriguez M."/>
            <person name="Reina J.C."/>
            <person name="Bejar V."/>
            <person name="Llamas I."/>
        </authorList>
    </citation>
    <scope>NUCLEOTIDE SEQUENCE [LARGE SCALE GENOMIC DNA]</scope>
    <source>
        <strain evidence="2 3">NEAU-3TGS17</strain>
    </source>
</reference>
<keyword evidence="1" id="KW-0812">Transmembrane</keyword>
<feature type="transmembrane region" description="Helical" evidence="1">
    <location>
        <begin position="137"/>
        <end position="156"/>
    </location>
</feature>
<comment type="caution">
    <text evidence="2">The sequence shown here is derived from an EMBL/GenBank/DDBJ whole genome shotgun (WGS) entry which is preliminary data.</text>
</comment>
<feature type="transmembrane region" description="Helical" evidence="1">
    <location>
        <begin position="347"/>
        <end position="367"/>
    </location>
</feature>
<feature type="transmembrane region" description="Helical" evidence="1">
    <location>
        <begin position="99"/>
        <end position="117"/>
    </location>
</feature>
<protein>
    <submittedName>
        <fullName evidence="2">Uncharacterized protein</fullName>
    </submittedName>
</protein>
<keyword evidence="1" id="KW-0472">Membrane</keyword>
<gene>
    <name evidence="2" type="ORF">FG382_14685</name>
</gene>
<feature type="transmembrane region" description="Helical" evidence="1">
    <location>
        <begin position="235"/>
        <end position="254"/>
    </location>
</feature>
<feature type="transmembrane region" description="Helical" evidence="1">
    <location>
        <begin position="442"/>
        <end position="466"/>
    </location>
</feature>
<keyword evidence="3" id="KW-1185">Reference proteome</keyword>
<organism evidence="2 3">
    <name type="scientific">Psychrobacillus lasiicapitis</name>
    <dbReference type="NCBI Taxonomy" id="1636719"/>
    <lineage>
        <taxon>Bacteria</taxon>
        <taxon>Bacillati</taxon>
        <taxon>Bacillota</taxon>
        <taxon>Bacilli</taxon>
        <taxon>Bacillales</taxon>
        <taxon>Bacillaceae</taxon>
        <taxon>Psychrobacillus</taxon>
    </lineage>
</organism>
<dbReference type="OrthoDB" id="442385at2"/>
<evidence type="ECO:0000313" key="2">
    <source>
        <dbReference type="EMBL" id="TQR11855.1"/>
    </source>
</evidence>
<sequence length="534" mass="62035">MKNYDPAIRESAKFNELLNEVMGAQSHPQDSFEIAALLESMGWNDDRVSVEFGIYEVHEIFDLSDQMWDEIKSKIGYQTFSDTEKRNTSILIISLIRSFLRGLIFAFPMAISIFAMLSLKFSLWSYQYLSLEQATSIAIGTILSFVLVGGFTQAIARRGYFYIIQGYYDLARRTTFLLIGIGFVTCFILSILMVVLNFIFNMFSYNMLFLIVLYFFFLTAIWLSVTVMYILKKEIVFTGLIIFGIFLVYVLFKLVGIDIIISQLISLCIVSVCSLFLVLFFFKVGERKNNNEVAKLPRFSITLYTVWPYFFYGFLYFSFLFIDRIIAWSKNEEFMPYLIWFRGQYELGLDFALLTIIIPMGVVEVVVNRLMFDLESSQKKYLAAESHKLYEKFIKMYKRMTVFILISTVVSSFVIYRVIIWYNDMSIRLNNENILESEVTVFVLFWGIVSYSILAFCLMNVVILFALSQPARVIKAFIPALLTNIVVGFLLSRWFDYHFAVIGLFVGSLLLFYLTIKAVIDVLQNLDYYLYAAS</sequence>
<proteinExistence type="predicted"/>
<feature type="transmembrane region" description="Helical" evidence="1">
    <location>
        <begin position="303"/>
        <end position="327"/>
    </location>
</feature>
<accession>A0A544T342</accession>
<evidence type="ECO:0000256" key="1">
    <source>
        <dbReference type="SAM" id="Phobius"/>
    </source>
</evidence>
<feature type="transmembrane region" description="Helical" evidence="1">
    <location>
        <begin position="497"/>
        <end position="516"/>
    </location>
</feature>
<feature type="transmembrane region" description="Helical" evidence="1">
    <location>
        <begin position="260"/>
        <end position="282"/>
    </location>
</feature>
<feature type="transmembrane region" description="Helical" evidence="1">
    <location>
        <begin position="176"/>
        <end position="199"/>
    </location>
</feature>
<feature type="transmembrane region" description="Helical" evidence="1">
    <location>
        <begin position="205"/>
        <end position="223"/>
    </location>
</feature>
<keyword evidence="1" id="KW-1133">Transmembrane helix</keyword>
<dbReference type="AlphaFoldDB" id="A0A544T342"/>
<feature type="transmembrane region" description="Helical" evidence="1">
    <location>
        <begin position="473"/>
        <end position="491"/>
    </location>
</feature>
<evidence type="ECO:0000313" key="3">
    <source>
        <dbReference type="Proteomes" id="UP000317316"/>
    </source>
</evidence>
<dbReference type="EMBL" id="VDGH01000008">
    <property type="protein sequence ID" value="TQR11855.1"/>
    <property type="molecule type" value="Genomic_DNA"/>
</dbReference>
<feature type="transmembrane region" description="Helical" evidence="1">
    <location>
        <begin position="402"/>
        <end position="422"/>
    </location>
</feature>